<reference evidence="2 3" key="1">
    <citation type="submission" date="2018-11" db="EMBL/GenBank/DDBJ databases">
        <authorList>
            <person name="Zhou Z."/>
            <person name="Wang G."/>
        </authorList>
    </citation>
    <scope>NUCLEOTIDE SEQUENCE [LARGE SCALE GENOMIC DNA]</scope>
    <source>
        <strain evidence="2 3">KCTC52004</strain>
    </source>
</reference>
<feature type="signal peptide" evidence="1">
    <location>
        <begin position="1"/>
        <end position="27"/>
    </location>
</feature>
<keyword evidence="3" id="KW-1185">Reference proteome</keyword>
<gene>
    <name evidence="2" type="ORF">EHT25_25505</name>
</gene>
<dbReference type="PANTHER" id="PTHR42754">
    <property type="entry name" value="ENDOGLUCANASE"/>
    <property type="match status" value="1"/>
</dbReference>
<proteinExistence type="predicted"/>
<dbReference type="GO" id="GO:0016020">
    <property type="term" value="C:membrane"/>
    <property type="evidence" value="ECO:0007669"/>
    <property type="project" value="InterPro"/>
</dbReference>
<dbReference type="InterPro" id="IPR013783">
    <property type="entry name" value="Ig-like_fold"/>
</dbReference>
<dbReference type="Pfam" id="PF05345">
    <property type="entry name" value="He_PIG"/>
    <property type="match status" value="1"/>
</dbReference>
<dbReference type="SUPFAM" id="SSF69304">
    <property type="entry name" value="Tricorn protease N-terminal domain"/>
    <property type="match status" value="1"/>
</dbReference>
<dbReference type="InterPro" id="IPR015919">
    <property type="entry name" value="Cadherin-like_sf"/>
</dbReference>
<protein>
    <submittedName>
        <fullName evidence="2">T9SS C-terminal target domain-containing protein</fullName>
    </submittedName>
</protein>
<organism evidence="2 3">
    <name type="scientific">Larkinella rosea</name>
    <dbReference type="NCBI Taxonomy" id="2025312"/>
    <lineage>
        <taxon>Bacteria</taxon>
        <taxon>Pseudomonadati</taxon>
        <taxon>Bacteroidota</taxon>
        <taxon>Cytophagia</taxon>
        <taxon>Cytophagales</taxon>
        <taxon>Spirosomataceae</taxon>
        <taxon>Larkinella</taxon>
    </lineage>
</organism>
<evidence type="ECO:0000256" key="1">
    <source>
        <dbReference type="SAM" id="SignalP"/>
    </source>
</evidence>
<comment type="caution">
    <text evidence="2">The sequence shown here is derived from an EMBL/GenBank/DDBJ whole genome shotgun (WGS) entry which is preliminary data.</text>
</comment>
<sequence length="944" mass="100974">MKKIVHTYFNRRWLPVLLFLMSTCLQAQVTKVFDKTIGGNSFEQARIILPLADGFLLGGISPSGISGDRTTANLGFQDFWIVKVDANGNKIWDKTYGGSGYDDLYTIVASPDGGFLLGGSSDSNKGNDKSEDGRGNGDFWIVKIDENGTKQWDKTFGGEFPDDLIGIAVLPENKGYLLAGTSQSPPTLDRTAPLKGAGDYWVVRVDLTGNKIWDKSFGGNSFQRSTGIVPTSDGKFVLTGSSSSNAGGDKTENVRGTVYDFSDYWLVKIDADGTKIWDKTLGGDNEDEAAYGVPTPDGGVVIAGTSRSNQGFEKSANSLGGADYWIVRVGANGNKVWDKTLGGTQEDYGIRLLPTADGGFLAGGFSRSNRNAIKSENCRGDSDFWLIKLGADGTWLWDKTLGGNNEDRMGDVAQSASGDFYVLGDSFSDISGDKTEEAKGETDYWLVALHETPCTTPSPTITINATASPILQHTPGVMITVDGCESGQISWTDPDGAQGVGPFIPVSTAVIGSRTYSITCTKGSCSATVTPVLEIVKPPVASTFDGYVYGADCSTFRGWAWDGTKPNTPVTVEILDGPNVIGTLTAGEFRPDLLAAGKGNGNHAFVYAIPQSLVDGALHSLSARVRNSGFILKGSPKALVCRPGRDSGNQNKPPVAPTPTILIAPVTAQVNVPFSATLVAFTDPEGEELIYDLYNLPAGLEFDPFDRIIFGTPKVAGTFVLAYEASDFIERNSVSFTLTVLPESTSAVTGSFDGYLDKVECGTIRGWVWDRNKPNAPVTVEFYTGTTVWGSTVANIYRDDLKNAGKGNGAHAYRFEVPAVLKDGQTRSIRARVLGSTYDLKDSGKSLTCNSPARFSAENGAELQVTVLGNPVLQQVQVEVRGAEGRPLHLQLTDASGRQLSHLQIEQAKAIERPVFNVQQQPAGILLLRATSGLKSVTLKILKP</sequence>
<dbReference type="SUPFAM" id="SSF49313">
    <property type="entry name" value="Cadherin-like"/>
    <property type="match status" value="1"/>
</dbReference>
<name>A0A3P1BHA3_9BACT</name>
<dbReference type="Proteomes" id="UP000271925">
    <property type="component" value="Unassembled WGS sequence"/>
</dbReference>
<dbReference type="EMBL" id="RQJO01000011">
    <property type="protein sequence ID" value="RRA99983.1"/>
    <property type="molecule type" value="Genomic_DNA"/>
</dbReference>
<dbReference type="OrthoDB" id="1523346at2"/>
<evidence type="ECO:0000313" key="3">
    <source>
        <dbReference type="Proteomes" id="UP000271925"/>
    </source>
</evidence>
<dbReference type="GO" id="GO:0005509">
    <property type="term" value="F:calcium ion binding"/>
    <property type="evidence" value="ECO:0007669"/>
    <property type="project" value="InterPro"/>
</dbReference>
<dbReference type="PANTHER" id="PTHR42754:SF1">
    <property type="entry name" value="LIPOPROTEIN"/>
    <property type="match status" value="1"/>
</dbReference>
<dbReference type="Gene3D" id="2.60.40.10">
    <property type="entry name" value="Immunoglobulins"/>
    <property type="match status" value="1"/>
</dbReference>
<dbReference type="AlphaFoldDB" id="A0A3P1BHA3"/>
<accession>A0A3P1BHA3</accession>
<keyword evidence="1" id="KW-0732">Signal</keyword>
<dbReference type="RefSeq" id="WP_124878016.1">
    <property type="nucleotide sequence ID" value="NZ_RQJO01000011.1"/>
</dbReference>
<feature type="chain" id="PRO_5017925181" evidence="1">
    <location>
        <begin position="28"/>
        <end position="944"/>
    </location>
</feature>
<evidence type="ECO:0000313" key="2">
    <source>
        <dbReference type="EMBL" id="RRA99983.1"/>
    </source>
</evidence>